<gene>
    <name evidence="2" type="ORF">ACFFIA_22675</name>
</gene>
<comment type="caution">
    <text evidence="2">The sequence shown here is derived from an EMBL/GenBank/DDBJ whole genome shotgun (WGS) entry which is preliminary data.</text>
</comment>
<dbReference type="GO" id="GO:0016740">
    <property type="term" value="F:transferase activity"/>
    <property type="evidence" value="ECO:0007669"/>
    <property type="project" value="UniProtKB-KW"/>
</dbReference>
<evidence type="ECO:0000313" key="2">
    <source>
        <dbReference type="EMBL" id="MFC0530469.1"/>
    </source>
</evidence>
<dbReference type="InterPro" id="IPR003673">
    <property type="entry name" value="CoA-Trfase_fam_III"/>
</dbReference>
<evidence type="ECO:0000256" key="1">
    <source>
        <dbReference type="ARBA" id="ARBA00022679"/>
    </source>
</evidence>
<dbReference type="PANTHER" id="PTHR48228">
    <property type="entry name" value="SUCCINYL-COA--D-CITRAMALATE COA-TRANSFERASE"/>
    <property type="match status" value="1"/>
</dbReference>
<keyword evidence="3" id="KW-1185">Reference proteome</keyword>
<dbReference type="SUPFAM" id="SSF89796">
    <property type="entry name" value="CoA-transferase family III (CaiB/BaiF)"/>
    <property type="match status" value="1"/>
</dbReference>
<dbReference type="InterPro" id="IPR050509">
    <property type="entry name" value="CoA-transferase_III"/>
</dbReference>
<evidence type="ECO:0000313" key="3">
    <source>
        <dbReference type="Proteomes" id="UP001589867"/>
    </source>
</evidence>
<reference evidence="2 3" key="1">
    <citation type="submission" date="2024-09" db="EMBL/GenBank/DDBJ databases">
        <authorList>
            <person name="Sun Q."/>
            <person name="Mori K."/>
        </authorList>
    </citation>
    <scope>NUCLEOTIDE SEQUENCE [LARGE SCALE GENOMIC DNA]</scope>
    <source>
        <strain evidence="2 3">TBRC 3947</strain>
    </source>
</reference>
<organism evidence="2 3">
    <name type="scientific">Phytohabitans kaempferiae</name>
    <dbReference type="NCBI Taxonomy" id="1620943"/>
    <lineage>
        <taxon>Bacteria</taxon>
        <taxon>Bacillati</taxon>
        <taxon>Actinomycetota</taxon>
        <taxon>Actinomycetes</taxon>
        <taxon>Micromonosporales</taxon>
        <taxon>Micromonosporaceae</taxon>
    </lineage>
</organism>
<dbReference type="Gene3D" id="3.40.50.10540">
    <property type="entry name" value="Crotonobetainyl-coa:carnitine coa-transferase, domain 1"/>
    <property type="match status" value="1"/>
</dbReference>
<protein>
    <submittedName>
        <fullName evidence="2">CoA transferase</fullName>
    </submittedName>
</protein>
<name>A0ABV6M7E3_9ACTN</name>
<dbReference type="EMBL" id="JBHLUH010000047">
    <property type="protein sequence ID" value="MFC0530469.1"/>
    <property type="molecule type" value="Genomic_DNA"/>
</dbReference>
<dbReference type="PANTHER" id="PTHR48228:SF6">
    <property type="entry name" value="L-CARNITINE COA-TRANSFERASE"/>
    <property type="match status" value="1"/>
</dbReference>
<sequence length="460" mass="46340">MSEVRPRPLTGLRFDVAGAGPAAVRAHDLLGFLGAASDAGSGRTIDLAGTPSPLADWAASGAMALTGRADGPALVAPGEPATAVRAALAVFAGLTLARTGREPDLPGPGLLAERAAIAGFTRQGPLSCGGAFRMLSTVDGWLGISLPRAGDLDLVPALTEGGTGRDPWADVADWARRGGAAAAADRAQLLGIGAAAVPAGSPDDEQLRHRRQIAGSDRTAAIFTRGGPRAGRGAPLVLDLTSLWAGPLCAHLLGLAGAEVVKVEGVRRPDGARSGPRAFFDLLHAGHAAVALDLTEPGGVATLKALVGRADMVLEASRPRAMRQLGIDAEQVVANGTSWVSITAYGRTGPWQHRVGFGDDVAAAAGLVVRDGGEPLPCGDAIADPLAGVYGAVAAAAALLSDHAWLVDIAMRDVAMLAAEGPLHPPGDVEVGAPVARRPTAAARPLGADTGAVLRRLGLA</sequence>
<dbReference type="RefSeq" id="WP_377253628.1">
    <property type="nucleotide sequence ID" value="NZ_JBHLUH010000047.1"/>
</dbReference>
<accession>A0ABV6M7E3</accession>
<dbReference type="InterPro" id="IPR023606">
    <property type="entry name" value="CoA-Trfase_III_dom_1_sf"/>
</dbReference>
<keyword evidence="1 2" id="KW-0808">Transferase</keyword>
<dbReference type="Proteomes" id="UP001589867">
    <property type="component" value="Unassembled WGS sequence"/>
</dbReference>
<dbReference type="Pfam" id="PF02515">
    <property type="entry name" value="CoA_transf_3"/>
    <property type="match status" value="1"/>
</dbReference>
<proteinExistence type="predicted"/>